<dbReference type="InterPro" id="IPR017441">
    <property type="entry name" value="Protein_kinase_ATP_BS"/>
</dbReference>
<dbReference type="Pfam" id="PF01657">
    <property type="entry name" value="Stress-antifung"/>
    <property type="match status" value="2"/>
</dbReference>
<protein>
    <recommendedName>
        <fullName evidence="17">Cysteine-rich receptor-like protein kinase 3</fullName>
    </recommendedName>
</protein>
<evidence type="ECO:0000313" key="15">
    <source>
        <dbReference type="EMBL" id="KAJ9176355.1"/>
    </source>
</evidence>
<keyword evidence="2" id="KW-0808">Transferase</keyword>
<evidence type="ECO:0000256" key="1">
    <source>
        <dbReference type="ARBA" id="ARBA00022527"/>
    </source>
</evidence>
<feature type="domain" description="Gnk2-homologous" evidence="14">
    <location>
        <begin position="160"/>
        <end position="264"/>
    </location>
</feature>
<evidence type="ECO:0008006" key="17">
    <source>
        <dbReference type="Google" id="ProtNLM"/>
    </source>
</evidence>
<dbReference type="InterPro" id="IPR002902">
    <property type="entry name" value="GNK2"/>
</dbReference>
<proteinExistence type="predicted"/>
<keyword evidence="12" id="KW-0812">Transmembrane</keyword>
<dbReference type="Gene3D" id="3.30.430.20">
    <property type="entry name" value="Gnk2 domain, C-X8-C-X2-C motif"/>
    <property type="match status" value="2"/>
</dbReference>
<dbReference type="InterPro" id="IPR008271">
    <property type="entry name" value="Ser/Thr_kinase_AS"/>
</dbReference>
<dbReference type="InterPro" id="IPR000719">
    <property type="entry name" value="Prot_kinase_dom"/>
</dbReference>
<evidence type="ECO:0000313" key="16">
    <source>
        <dbReference type="Proteomes" id="UP001174677"/>
    </source>
</evidence>
<dbReference type="SMART" id="SM00220">
    <property type="entry name" value="S_TKc"/>
    <property type="match status" value="1"/>
</dbReference>
<feature type="domain" description="Protein kinase" evidence="13">
    <location>
        <begin position="344"/>
        <end position="630"/>
    </location>
</feature>
<dbReference type="InterPro" id="IPR052059">
    <property type="entry name" value="CR_Ser/Thr_kinase"/>
</dbReference>
<organism evidence="15 16">
    <name type="scientific">Hevea brasiliensis</name>
    <name type="common">Para rubber tree</name>
    <name type="synonym">Siphonia brasiliensis</name>
    <dbReference type="NCBI Taxonomy" id="3981"/>
    <lineage>
        <taxon>Eukaryota</taxon>
        <taxon>Viridiplantae</taxon>
        <taxon>Streptophyta</taxon>
        <taxon>Embryophyta</taxon>
        <taxon>Tracheophyta</taxon>
        <taxon>Spermatophyta</taxon>
        <taxon>Magnoliopsida</taxon>
        <taxon>eudicotyledons</taxon>
        <taxon>Gunneridae</taxon>
        <taxon>Pentapetalae</taxon>
        <taxon>rosids</taxon>
        <taxon>fabids</taxon>
        <taxon>Malpighiales</taxon>
        <taxon>Euphorbiaceae</taxon>
        <taxon>Crotonoideae</taxon>
        <taxon>Micrandreae</taxon>
        <taxon>Hevea</taxon>
    </lineage>
</organism>
<evidence type="ECO:0000259" key="13">
    <source>
        <dbReference type="PROSITE" id="PS50011"/>
    </source>
</evidence>
<evidence type="ECO:0000256" key="3">
    <source>
        <dbReference type="ARBA" id="ARBA00022729"/>
    </source>
</evidence>
<feature type="region of interest" description="Disordered" evidence="11">
    <location>
        <begin position="618"/>
        <end position="670"/>
    </location>
</feature>
<keyword evidence="4" id="KW-0677">Repeat</keyword>
<evidence type="ECO:0000256" key="8">
    <source>
        <dbReference type="ARBA" id="ARBA00023170"/>
    </source>
</evidence>
<gene>
    <name evidence="15" type="ORF">P3X46_011675</name>
</gene>
<keyword evidence="3" id="KW-0732">Signal</keyword>
<dbReference type="Proteomes" id="UP001174677">
    <property type="component" value="Chromosome 7"/>
</dbReference>
<dbReference type="Pfam" id="PF00069">
    <property type="entry name" value="Pkinase"/>
    <property type="match status" value="1"/>
</dbReference>
<dbReference type="Gene3D" id="3.30.200.20">
    <property type="entry name" value="Phosphorylase Kinase, domain 1"/>
    <property type="match status" value="1"/>
</dbReference>
<feature type="binding site" evidence="10">
    <location>
        <position position="372"/>
    </location>
    <ligand>
        <name>ATP</name>
        <dbReference type="ChEBI" id="CHEBI:30616"/>
    </ligand>
</feature>
<dbReference type="CDD" id="cd14066">
    <property type="entry name" value="STKc_IRAK"/>
    <property type="match status" value="1"/>
</dbReference>
<evidence type="ECO:0000256" key="2">
    <source>
        <dbReference type="ARBA" id="ARBA00022679"/>
    </source>
</evidence>
<accession>A0ABQ9M9Z5</accession>
<feature type="transmembrane region" description="Helical" evidence="12">
    <location>
        <begin position="23"/>
        <end position="42"/>
    </location>
</feature>
<dbReference type="PROSITE" id="PS00107">
    <property type="entry name" value="PROTEIN_KINASE_ATP"/>
    <property type="match status" value="1"/>
</dbReference>
<evidence type="ECO:0000256" key="5">
    <source>
        <dbReference type="ARBA" id="ARBA00022741"/>
    </source>
</evidence>
<evidence type="ECO:0000256" key="12">
    <source>
        <dbReference type="SAM" id="Phobius"/>
    </source>
</evidence>
<evidence type="ECO:0000259" key="14">
    <source>
        <dbReference type="PROSITE" id="PS51473"/>
    </source>
</evidence>
<evidence type="ECO:0000256" key="9">
    <source>
        <dbReference type="ARBA" id="ARBA00023180"/>
    </source>
</evidence>
<comment type="caution">
    <text evidence="15">The sequence shown here is derived from an EMBL/GenBank/DDBJ whole genome shotgun (WGS) entry which is preliminary data.</text>
</comment>
<dbReference type="EMBL" id="JARPOI010000007">
    <property type="protein sequence ID" value="KAJ9176355.1"/>
    <property type="molecule type" value="Genomic_DNA"/>
</dbReference>
<dbReference type="CDD" id="cd23509">
    <property type="entry name" value="Gnk2-like"/>
    <property type="match status" value="2"/>
</dbReference>
<dbReference type="PROSITE" id="PS51473">
    <property type="entry name" value="GNK2"/>
    <property type="match status" value="2"/>
</dbReference>
<dbReference type="PROSITE" id="PS50011">
    <property type="entry name" value="PROTEIN_KINASE_DOM"/>
    <property type="match status" value="1"/>
</dbReference>
<dbReference type="PANTHER" id="PTHR47973">
    <property type="entry name" value="CYSTEINE-RICH RECEPTOR-LIKE PROTEIN KINASE 3"/>
    <property type="match status" value="1"/>
</dbReference>
<evidence type="ECO:0000256" key="7">
    <source>
        <dbReference type="ARBA" id="ARBA00022840"/>
    </source>
</evidence>
<keyword evidence="6" id="KW-0418">Kinase</keyword>
<keyword evidence="12" id="KW-0472">Membrane</keyword>
<name>A0ABQ9M9Z5_HEVBR</name>
<evidence type="ECO:0000256" key="4">
    <source>
        <dbReference type="ARBA" id="ARBA00022737"/>
    </source>
</evidence>
<dbReference type="InterPro" id="IPR011009">
    <property type="entry name" value="Kinase-like_dom_sf"/>
</dbReference>
<feature type="transmembrane region" description="Helical" evidence="12">
    <location>
        <begin position="280"/>
        <end position="304"/>
    </location>
</feature>
<feature type="compositionally biased region" description="Low complexity" evidence="11">
    <location>
        <begin position="647"/>
        <end position="658"/>
    </location>
</feature>
<dbReference type="Gene3D" id="1.10.510.10">
    <property type="entry name" value="Transferase(Phosphotransferase) domain 1"/>
    <property type="match status" value="1"/>
</dbReference>
<dbReference type="SUPFAM" id="SSF56112">
    <property type="entry name" value="Protein kinase-like (PK-like)"/>
    <property type="match status" value="1"/>
</dbReference>
<keyword evidence="8" id="KW-0675">Receptor</keyword>
<feature type="compositionally biased region" description="Polar residues" evidence="11">
    <location>
        <begin position="659"/>
        <end position="670"/>
    </location>
</feature>
<evidence type="ECO:0000256" key="11">
    <source>
        <dbReference type="SAM" id="MobiDB-lite"/>
    </source>
</evidence>
<keyword evidence="5 10" id="KW-0547">Nucleotide-binding</keyword>
<sequence>MILSPFCLLAEKIERRMNTSFPYGYYVISLLFCSCFLVKISLSDPRATEAGRMCSNRTAPMQERQIFVANFLATMDAVTPLIARLQYGAVINGTGNNTVYTFGECMKDLDQTDCNLCFAQCKTQVLRCLPFQRGTRGGRLFYDGCYLRYDDYNFFNETLSSQDETACADGDFSGGNKTVFSANAMELVRNLSVQAVRNDGFFVGSVNRNNVSVYGLAQCWELVNGSACETCLANAVSKIANCTPKEEGRVLNAGCYLRYSIQKFYNNSGAPSESGGSSHLAVILAVTSSTVAVVLFVTTAVFFMKKRIAEKRRQRKELGALLTTVNNSKLNFSYESLEKATNYFHLSNKLGQGGSGSVYKGVLPDGKVVAIKRLLFNTRQWVDHFFNEVNLISDIEHKNLVKLLGCSITGPESLLVYEYVPNQSLHDYLFARNNVQLQPLTLEMRYNIILGTAEGLAYLHEESELRIIHRDIKLSNILLDEDFTPKIADFGLARLFPQDKTHITTAIAGTLGYMAPEYVVRGKLTEKADVYSFGVLVIEIVGGKRNNAFVQDSCSILQMVWNLHGTGRLCEAVDPILDGNFQEEEASRLLQIGLLCVQASAEQRPAMSVVVKMLTNNHEIPQPTQPPPFLNPSNSSEISPHSRPVISSSQAESYTQSSGNSMTQSWIEPR</sequence>
<keyword evidence="9" id="KW-0325">Glycoprotein</keyword>
<keyword evidence="1" id="KW-0723">Serine/threonine-protein kinase</keyword>
<keyword evidence="16" id="KW-1185">Reference proteome</keyword>
<evidence type="ECO:0000256" key="10">
    <source>
        <dbReference type="PROSITE-ProRule" id="PRU10141"/>
    </source>
</evidence>
<evidence type="ECO:0000256" key="6">
    <source>
        <dbReference type="ARBA" id="ARBA00022777"/>
    </source>
</evidence>
<feature type="domain" description="Gnk2-homologous" evidence="14">
    <location>
        <begin position="49"/>
        <end position="154"/>
    </location>
</feature>
<dbReference type="PROSITE" id="PS00108">
    <property type="entry name" value="PROTEIN_KINASE_ST"/>
    <property type="match status" value="1"/>
</dbReference>
<reference evidence="15" key="1">
    <citation type="journal article" date="2023" name="Plant Biotechnol. J.">
        <title>Chromosome-level wild Hevea brasiliensis genome provides new tools for genomic-assisted breeding and valuable loci to elevate rubber yield.</title>
        <authorList>
            <person name="Cheng H."/>
            <person name="Song X."/>
            <person name="Hu Y."/>
            <person name="Wu T."/>
            <person name="Yang Q."/>
            <person name="An Z."/>
            <person name="Feng S."/>
            <person name="Deng Z."/>
            <person name="Wu W."/>
            <person name="Zeng X."/>
            <person name="Tu M."/>
            <person name="Wang X."/>
            <person name="Huang H."/>
        </authorList>
    </citation>
    <scope>NUCLEOTIDE SEQUENCE</scope>
    <source>
        <strain evidence="15">MT/VB/25A 57/8</strain>
    </source>
</reference>
<keyword evidence="7 10" id="KW-0067">ATP-binding</keyword>
<keyword evidence="12" id="KW-1133">Transmembrane helix</keyword>
<dbReference type="InterPro" id="IPR038408">
    <property type="entry name" value="GNK2_sf"/>
</dbReference>